<dbReference type="InterPro" id="IPR049551">
    <property type="entry name" value="PKS_DH_C"/>
</dbReference>
<protein>
    <recommendedName>
        <fullName evidence="2">PKS/mFAS DH domain-containing protein</fullName>
    </recommendedName>
</protein>
<dbReference type="AlphaFoldDB" id="A0AAD7UNQ0"/>
<gene>
    <name evidence="3" type="ORF">CTAYLR_002257</name>
</gene>
<keyword evidence="4" id="KW-1185">Reference proteome</keyword>
<dbReference type="EMBL" id="JAQMWT010000029">
    <property type="protein sequence ID" value="KAJ8613355.1"/>
    <property type="molecule type" value="Genomic_DNA"/>
</dbReference>
<sequence>MPEGDMLEGLPDLTPVAIPGDIAAVVAETKVTRKKEPESIQLRKNGVLVPGTAVWCHETQVVEGVERVRISEPCEGWVNKADVALGQVVVVNSTVGATVRSGIDLKSEVVGELPYDSRAFVVEKATAPGGKLRARIIDPLEGWISVKCVLPIVDRAGEVQAAGKKVVDPSDVGDKSMVYTHYMEMDVNRIYKKLWDTGLMYGPRFRMLKRAWRTDVDAVGIVGPLKEESEGWLVHPALSDSMLHLTTVAPAPPAGGWPWAEDSKDEAAADVAVEAK</sequence>
<dbReference type="Proteomes" id="UP001230188">
    <property type="component" value="Unassembled WGS sequence"/>
</dbReference>
<dbReference type="PROSITE" id="PS52019">
    <property type="entry name" value="PKS_MFAS_DH"/>
    <property type="match status" value="1"/>
</dbReference>
<evidence type="ECO:0000256" key="1">
    <source>
        <dbReference type="PROSITE-ProRule" id="PRU01363"/>
    </source>
</evidence>
<reference evidence="3" key="1">
    <citation type="submission" date="2023-01" db="EMBL/GenBank/DDBJ databases">
        <title>Metagenome sequencing of chrysophaentin producing Chrysophaeum taylorii.</title>
        <authorList>
            <person name="Davison J."/>
            <person name="Bewley C."/>
        </authorList>
    </citation>
    <scope>NUCLEOTIDE SEQUENCE</scope>
    <source>
        <strain evidence="3">NIES-1699</strain>
    </source>
</reference>
<dbReference type="Pfam" id="PF14765">
    <property type="entry name" value="PS-DH"/>
    <property type="match status" value="1"/>
</dbReference>
<evidence type="ECO:0000313" key="3">
    <source>
        <dbReference type="EMBL" id="KAJ8613355.1"/>
    </source>
</evidence>
<feature type="region of interest" description="N-terminal hotdog fold" evidence="1">
    <location>
        <begin position="7"/>
        <end position="151"/>
    </location>
</feature>
<comment type="caution">
    <text evidence="3">The sequence shown here is derived from an EMBL/GenBank/DDBJ whole genome shotgun (WGS) entry which is preliminary data.</text>
</comment>
<comment type="caution">
    <text evidence="1">Lacks conserved residue(s) required for the propagation of feature annotation.</text>
</comment>
<dbReference type="Gene3D" id="3.10.129.110">
    <property type="entry name" value="Polyketide synthase dehydratase"/>
    <property type="match status" value="1"/>
</dbReference>
<name>A0AAD7UNQ0_9STRA</name>
<dbReference type="InterPro" id="IPR042104">
    <property type="entry name" value="PKS_dehydratase_sf"/>
</dbReference>
<dbReference type="InterPro" id="IPR049900">
    <property type="entry name" value="PKS_mFAS_DH"/>
</dbReference>
<organism evidence="3 4">
    <name type="scientific">Chrysophaeum taylorii</name>
    <dbReference type="NCBI Taxonomy" id="2483200"/>
    <lineage>
        <taxon>Eukaryota</taxon>
        <taxon>Sar</taxon>
        <taxon>Stramenopiles</taxon>
        <taxon>Ochrophyta</taxon>
        <taxon>Pelagophyceae</taxon>
        <taxon>Pelagomonadales</taxon>
        <taxon>Pelagomonadaceae</taxon>
        <taxon>Chrysophaeum</taxon>
    </lineage>
</organism>
<evidence type="ECO:0000259" key="2">
    <source>
        <dbReference type="PROSITE" id="PS52019"/>
    </source>
</evidence>
<evidence type="ECO:0000313" key="4">
    <source>
        <dbReference type="Proteomes" id="UP001230188"/>
    </source>
</evidence>
<proteinExistence type="predicted"/>
<accession>A0AAD7UNQ0</accession>
<feature type="domain" description="PKS/mFAS DH" evidence="2">
    <location>
        <begin position="7"/>
        <end position="276"/>
    </location>
</feature>
<feature type="region of interest" description="C-terminal hotdog fold" evidence="1">
    <location>
        <begin position="177"/>
        <end position="276"/>
    </location>
</feature>